<evidence type="ECO:0000256" key="2">
    <source>
        <dbReference type="SAM" id="SignalP"/>
    </source>
</evidence>
<gene>
    <name evidence="3" type="ORF">Q4Q35_21700</name>
</gene>
<evidence type="ECO:0000313" key="3">
    <source>
        <dbReference type="EMBL" id="MDO5972425.1"/>
    </source>
</evidence>
<reference evidence="3" key="1">
    <citation type="submission" date="2023-07" db="EMBL/GenBank/DDBJ databases">
        <title>Two novel species in the genus Flavivirga.</title>
        <authorList>
            <person name="Kwon K."/>
        </authorList>
    </citation>
    <scope>NUCLEOTIDE SEQUENCE</scope>
    <source>
        <strain evidence="3">KCTC 52353</strain>
    </source>
</reference>
<feature type="chain" id="PRO_5047492918" evidence="2">
    <location>
        <begin position="21"/>
        <end position="72"/>
    </location>
</feature>
<keyword evidence="4" id="KW-1185">Reference proteome</keyword>
<dbReference type="EMBL" id="JAUOEK010000184">
    <property type="protein sequence ID" value="MDO5972425.1"/>
    <property type="molecule type" value="Genomic_DNA"/>
</dbReference>
<sequence length="72" mass="8099">MKNKTLFSLFSFLFFLETNAQCAMCRAVLESGEGQTVAEGINEGIVYLMAVPYILVGGIAYFIYKKYSKLKK</sequence>
<organism evidence="3 4">
    <name type="scientific">Flavivirga aquimarina</name>
    <dbReference type="NCBI Taxonomy" id="2027862"/>
    <lineage>
        <taxon>Bacteria</taxon>
        <taxon>Pseudomonadati</taxon>
        <taxon>Bacteroidota</taxon>
        <taxon>Flavobacteriia</taxon>
        <taxon>Flavobacteriales</taxon>
        <taxon>Flavobacteriaceae</taxon>
        <taxon>Flavivirga</taxon>
    </lineage>
</organism>
<keyword evidence="1" id="KW-0472">Membrane</keyword>
<protein>
    <submittedName>
        <fullName evidence="3">Uncharacterized protein</fullName>
    </submittedName>
</protein>
<dbReference type="Proteomes" id="UP001176883">
    <property type="component" value="Unassembled WGS sequence"/>
</dbReference>
<keyword evidence="2" id="KW-0732">Signal</keyword>
<proteinExistence type="predicted"/>
<name>A0ABT8WH26_9FLAO</name>
<evidence type="ECO:0000256" key="1">
    <source>
        <dbReference type="SAM" id="Phobius"/>
    </source>
</evidence>
<keyword evidence="1" id="KW-0812">Transmembrane</keyword>
<feature type="transmembrane region" description="Helical" evidence="1">
    <location>
        <begin position="44"/>
        <end position="64"/>
    </location>
</feature>
<evidence type="ECO:0000313" key="4">
    <source>
        <dbReference type="Proteomes" id="UP001176883"/>
    </source>
</evidence>
<dbReference type="RefSeq" id="WP_303280167.1">
    <property type="nucleotide sequence ID" value="NZ_JAUOEK010000184.1"/>
</dbReference>
<comment type="caution">
    <text evidence="3">The sequence shown here is derived from an EMBL/GenBank/DDBJ whole genome shotgun (WGS) entry which is preliminary data.</text>
</comment>
<accession>A0ABT8WH26</accession>
<feature type="signal peptide" evidence="2">
    <location>
        <begin position="1"/>
        <end position="20"/>
    </location>
</feature>
<keyword evidence="1" id="KW-1133">Transmembrane helix</keyword>